<organism evidence="2">
    <name type="scientific">Lygus hesperus</name>
    <name type="common">Western plant bug</name>
    <dbReference type="NCBI Taxonomy" id="30085"/>
    <lineage>
        <taxon>Eukaryota</taxon>
        <taxon>Metazoa</taxon>
        <taxon>Ecdysozoa</taxon>
        <taxon>Arthropoda</taxon>
        <taxon>Hexapoda</taxon>
        <taxon>Insecta</taxon>
        <taxon>Pterygota</taxon>
        <taxon>Neoptera</taxon>
        <taxon>Paraneoptera</taxon>
        <taxon>Hemiptera</taxon>
        <taxon>Heteroptera</taxon>
        <taxon>Panheteroptera</taxon>
        <taxon>Cimicomorpha</taxon>
        <taxon>Miridae</taxon>
        <taxon>Mirini</taxon>
        <taxon>Lygus</taxon>
    </lineage>
</organism>
<feature type="compositionally biased region" description="Basic and acidic residues" evidence="1">
    <location>
        <begin position="302"/>
        <end position="311"/>
    </location>
</feature>
<dbReference type="AlphaFoldDB" id="A0A0A9WXU2"/>
<feature type="region of interest" description="Disordered" evidence="1">
    <location>
        <begin position="103"/>
        <end position="122"/>
    </location>
</feature>
<reference evidence="3" key="3">
    <citation type="submission" date="2014-09" db="EMBL/GenBank/DDBJ databases">
        <authorList>
            <person name="Magalhaes I.L.F."/>
            <person name="Oliveira U."/>
            <person name="Santos F.R."/>
            <person name="Vidigal T.H.D.A."/>
            <person name="Brescovit A.D."/>
            <person name="Santos A.J."/>
        </authorList>
    </citation>
    <scope>NUCLEOTIDE SEQUENCE</scope>
</reference>
<feature type="compositionally biased region" description="Pro residues" evidence="1">
    <location>
        <begin position="366"/>
        <end position="382"/>
    </location>
</feature>
<evidence type="ECO:0000313" key="3">
    <source>
        <dbReference type="EMBL" id="JAG63313.1"/>
    </source>
</evidence>
<proteinExistence type="predicted"/>
<dbReference type="EMBL" id="GBRD01002508">
    <property type="protein sequence ID" value="JAG63313.1"/>
    <property type="molecule type" value="Transcribed_RNA"/>
</dbReference>
<feature type="compositionally biased region" description="Basic residues" evidence="1">
    <location>
        <begin position="459"/>
        <end position="477"/>
    </location>
</feature>
<name>A0A0A9WXU2_LYGHE</name>
<feature type="compositionally biased region" description="Polar residues" evidence="1">
    <location>
        <begin position="103"/>
        <end position="119"/>
    </location>
</feature>
<evidence type="ECO:0000313" key="2">
    <source>
        <dbReference type="EMBL" id="JAG12241.1"/>
    </source>
</evidence>
<feature type="region of interest" description="Disordered" evidence="1">
    <location>
        <begin position="227"/>
        <end position="253"/>
    </location>
</feature>
<feature type="region of interest" description="Disordered" evidence="1">
    <location>
        <begin position="338"/>
        <end position="477"/>
    </location>
</feature>
<feature type="compositionally biased region" description="Low complexity" evidence="1">
    <location>
        <begin position="413"/>
        <end position="437"/>
    </location>
</feature>
<evidence type="ECO:0000256" key="1">
    <source>
        <dbReference type="SAM" id="MobiDB-lite"/>
    </source>
</evidence>
<feature type="region of interest" description="Disordered" evidence="1">
    <location>
        <begin position="283"/>
        <end position="311"/>
    </location>
</feature>
<gene>
    <name evidence="2" type="ORF">CM83_99688</name>
</gene>
<feature type="region of interest" description="Disordered" evidence="1">
    <location>
        <begin position="1"/>
        <end position="47"/>
    </location>
</feature>
<protein>
    <submittedName>
        <fullName evidence="2">Uncharacterized protein</fullName>
    </submittedName>
</protein>
<accession>A0A0A9WXU2</accession>
<dbReference type="EMBL" id="GBHO01031363">
    <property type="protein sequence ID" value="JAG12241.1"/>
    <property type="molecule type" value="Transcribed_RNA"/>
</dbReference>
<feature type="compositionally biased region" description="Polar residues" evidence="1">
    <location>
        <begin position="35"/>
        <end position="45"/>
    </location>
</feature>
<feature type="compositionally biased region" description="Basic and acidic residues" evidence="1">
    <location>
        <begin position="1"/>
        <end position="34"/>
    </location>
</feature>
<sequence length="477" mass="54499">MTKGEFEKSPVRNSSEESQKARRSKASEAEKLRAESTTYPTLSTKPSDHQVIKQNCGCSNKRDVFFDKLINYLEKQSEVISRCCFEEKTVSKRNKRLNTDSIFSKTQSPCSEPPTSSNEQKLEDKHKILKSKDNECKIIVEVCTCDKDKDDVRPSESRKSVKPRAISHLEDKKSVANEADCSGCEKKVANFFMLAEDICQAYLKRCLINDDLHNAPSSYSDHNVKIEDLDGLAEPREQRRSRKDTTQDRAVHRDGKGCNSLAVQVECHGDREEFVIHPCDCPPKSGRSPSHHQPRPSQDDFVGNREERSPKRSCIDVFEERYGQILRDLHSNLIKHSPSLLSTPVHGNQPPPHGEQHPYTASQYPSYPPPHHQQPPPRPPPSNLSMNAIPPAQFPTNQNPYQQPHPIQHHQSHQQPHPIQHPQPHQQPQQNQHPHPSFYEPNQVNQPSPEPNVSEEKRKPSRHSLSKDKKKRKSKIE</sequence>
<reference evidence="2" key="1">
    <citation type="journal article" date="2014" name="PLoS ONE">
        <title>Transcriptome-Based Identification of ABC Transporters in the Western Tarnished Plant Bug Lygus hesperus.</title>
        <authorList>
            <person name="Hull J.J."/>
            <person name="Chaney K."/>
            <person name="Geib S.M."/>
            <person name="Fabrick J.A."/>
            <person name="Brent C.S."/>
            <person name="Walsh D."/>
            <person name="Lavine L.C."/>
        </authorList>
    </citation>
    <scope>NUCLEOTIDE SEQUENCE</scope>
</reference>
<reference evidence="2" key="2">
    <citation type="submission" date="2014-07" db="EMBL/GenBank/DDBJ databases">
        <authorList>
            <person name="Hull J."/>
        </authorList>
    </citation>
    <scope>NUCLEOTIDE SEQUENCE</scope>
</reference>